<dbReference type="SUPFAM" id="SSF81383">
    <property type="entry name" value="F-box domain"/>
    <property type="match status" value="1"/>
</dbReference>
<dbReference type="OrthoDB" id="2408567at2759"/>
<reference evidence="1 2" key="1">
    <citation type="submission" date="2014-02" db="EMBL/GenBank/DDBJ databases">
        <title>Single nucleus genome sequencing reveals high similarity among nuclei of an endomycorrhizal fungus.</title>
        <authorList>
            <person name="Lin K."/>
            <person name="Geurts R."/>
            <person name="Zhang Z."/>
            <person name="Limpens E."/>
            <person name="Saunders D.G."/>
            <person name="Mu D."/>
            <person name="Pang E."/>
            <person name="Cao H."/>
            <person name="Cha H."/>
            <person name="Lin T."/>
            <person name="Zhou Q."/>
            <person name="Shang Y."/>
            <person name="Li Y."/>
            <person name="Ivanov S."/>
            <person name="Sharma T."/>
            <person name="Velzen R.V."/>
            <person name="Ruijter N.D."/>
            <person name="Aanen D.K."/>
            <person name="Win J."/>
            <person name="Kamoun S."/>
            <person name="Bisseling T."/>
            <person name="Huang S."/>
        </authorList>
    </citation>
    <scope>NUCLEOTIDE SEQUENCE [LARGE SCALE GENOMIC DNA]</scope>
    <source>
        <strain evidence="2">DAOM197198w</strain>
    </source>
</reference>
<dbReference type="InterPro" id="IPR036047">
    <property type="entry name" value="F-box-like_dom_sf"/>
</dbReference>
<proteinExistence type="predicted"/>
<name>A0A015IRG6_RHIIW</name>
<evidence type="ECO:0000313" key="2">
    <source>
        <dbReference type="Proteomes" id="UP000022910"/>
    </source>
</evidence>
<keyword evidence="2" id="KW-1185">Reference proteome</keyword>
<gene>
    <name evidence="1" type="ORF">RirG_185800</name>
</gene>
<dbReference type="EMBL" id="JEMT01026200">
    <property type="protein sequence ID" value="EXX59797.1"/>
    <property type="molecule type" value="Genomic_DNA"/>
</dbReference>
<evidence type="ECO:0008006" key="3">
    <source>
        <dbReference type="Google" id="ProtNLM"/>
    </source>
</evidence>
<organism evidence="1 2">
    <name type="scientific">Rhizophagus irregularis (strain DAOM 197198w)</name>
    <name type="common">Glomus intraradices</name>
    <dbReference type="NCBI Taxonomy" id="1432141"/>
    <lineage>
        <taxon>Eukaryota</taxon>
        <taxon>Fungi</taxon>
        <taxon>Fungi incertae sedis</taxon>
        <taxon>Mucoromycota</taxon>
        <taxon>Glomeromycotina</taxon>
        <taxon>Glomeromycetes</taxon>
        <taxon>Glomerales</taxon>
        <taxon>Glomeraceae</taxon>
        <taxon>Rhizophagus</taxon>
    </lineage>
</organism>
<dbReference type="HOGENOM" id="CLU_028913_0_1_1"/>
<sequence>MTCQLSDLPTECLQEIIEHLENNISTLHSCLLVNRLWCKISVRMLWKDVWGYNYQQRSLRVTTSILSTLIACLPNESKEKLYKNEIFILSPNLKSPLFNYAEFCKVLSIGSLSGIVHNVLKKEPSDRSRLVIDEIIKMFVDQISSLKKLSYYSRFYSNFTLTYFPGVRDLSELCCSSNLPSNFFWQLSQICHNLQSISIDFHNEVSNELNELKELISLQDNLKNLTLIAFAVSWVNIIPALKKHSNTVTKLHLYSEYYDLPLSFVSLFTNLQEIIISFLDYGYIEDFKKLQFINFSKLQNLKIPYQCPKPDYMKKFLEINGKNLKKFYSGENDKTLSISIANFCPNLKNLFVLFHDGEIDILKDIFINCQYLESIKIQCGRRFLFEKEVLETVASHSSNNFCELKLYNISYPNSGSVSPEDLESFIINWKNRTSKKLLCIIIIESYGGRSSLLNEENMLIIKKYENLGIIKFGVKHYEEEVIDEEEDYFF</sequence>
<comment type="caution">
    <text evidence="1">The sequence shown here is derived from an EMBL/GenBank/DDBJ whole genome shotgun (WGS) entry which is preliminary data.</text>
</comment>
<accession>A0A015IRG6</accession>
<evidence type="ECO:0000313" key="1">
    <source>
        <dbReference type="EMBL" id="EXX59797.1"/>
    </source>
</evidence>
<dbReference type="InterPro" id="IPR032675">
    <property type="entry name" value="LRR_dom_sf"/>
</dbReference>
<dbReference type="Gene3D" id="3.80.10.10">
    <property type="entry name" value="Ribonuclease Inhibitor"/>
    <property type="match status" value="1"/>
</dbReference>
<dbReference type="Proteomes" id="UP000022910">
    <property type="component" value="Unassembled WGS sequence"/>
</dbReference>
<dbReference type="CDD" id="cd09917">
    <property type="entry name" value="F-box_SF"/>
    <property type="match status" value="1"/>
</dbReference>
<protein>
    <recommendedName>
        <fullName evidence="3">F-box domain-containing protein</fullName>
    </recommendedName>
</protein>
<dbReference type="AlphaFoldDB" id="A0A015IRG6"/>
<dbReference type="SUPFAM" id="SSF52047">
    <property type="entry name" value="RNI-like"/>
    <property type="match status" value="1"/>
</dbReference>